<accession>A0A6G9AN37</accession>
<dbReference type="AlphaFoldDB" id="A0A6G9AN37"/>
<dbReference type="KEGG" id="spib:G8759_14620"/>
<dbReference type="Proteomes" id="UP000501802">
    <property type="component" value="Chromosome"/>
</dbReference>
<evidence type="ECO:0000313" key="1">
    <source>
        <dbReference type="EMBL" id="QIP13759.1"/>
    </source>
</evidence>
<keyword evidence="2" id="KW-1185">Reference proteome</keyword>
<organism evidence="1 2">
    <name type="scientific">Spirosoma aureum</name>
    <dbReference type="NCBI Taxonomy" id="2692134"/>
    <lineage>
        <taxon>Bacteria</taxon>
        <taxon>Pseudomonadati</taxon>
        <taxon>Bacteroidota</taxon>
        <taxon>Cytophagia</taxon>
        <taxon>Cytophagales</taxon>
        <taxon>Cytophagaceae</taxon>
        <taxon>Spirosoma</taxon>
    </lineage>
</organism>
<name>A0A6G9AN37_9BACT</name>
<dbReference type="RefSeq" id="WP_167209137.1">
    <property type="nucleotide sequence ID" value="NZ_CP050063.1"/>
</dbReference>
<protein>
    <submittedName>
        <fullName evidence="1">Uncharacterized protein</fullName>
    </submittedName>
</protein>
<dbReference type="EMBL" id="CP050063">
    <property type="protein sequence ID" value="QIP13759.1"/>
    <property type="molecule type" value="Genomic_DNA"/>
</dbReference>
<gene>
    <name evidence="1" type="ORF">G8759_14620</name>
</gene>
<reference evidence="1 2" key="1">
    <citation type="submission" date="2020-03" db="EMBL/GenBank/DDBJ databases">
        <authorList>
            <person name="Kim M.K."/>
        </authorList>
    </citation>
    <scope>NUCLEOTIDE SEQUENCE [LARGE SCALE GENOMIC DNA]</scope>
    <source>
        <strain evidence="1 2">BT328</strain>
    </source>
</reference>
<proteinExistence type="predicted"/>
<evidence type="ECO:0000313" key="2">
    <source>
        <dbReference type="Proteomes" id="UP000501802"/>
    </source>
</evidence>
<sequence>MKRTASTNFFVLILGIALLASLGVNIYQLYSRSAFWPPDGEVVDREAESTQLLQQLASCSQENTRKDSLIAVLKQRSAITRYSTLSSQQGP</sequence>